<name>A0A0Q0D7P3_PSEA0</name>
<evidence type="ECO:0000313" key="2">
    <source>
        <dbReference type="EMBL" id="RMR22422.1"/>
    </source>
</evidence>
<dbReference type="AlphaFoldDB" id="A0A0Q0D7P3"/>
<evidence type="ECO:0000313" key="3">
    <source>
        <dbReference type="Proteomes" id="UP000050266"/>
    </source>
</evidence>
<reference evidence="1 3" key="1">
    <citation type="submission" date="2015-09" db="EMBL/GenBank/DDBJ databases">
        <title>Genome announcement of multiple Pseudomonas syringae strains.</title>
        <authorList>
            <person name="Thakur S."/>
            <person name="Wang P.W."/>
            <person name="Gong Y."/>
            <person name="Weir B.S."/>
            <person name="Guttman D.S."/>
        </authorList>
    </citation>
    <scope>NUCLEOTIDE SEQUENCE [LARGE SCALE GENOMIC DNA]</scope>
    <source>
        <strain evidence="1 3">ICMP3962</strain>
    </source>
</reference>
<organism evidence="1 3">
    <name type="scientific">Pseudomonas amygdali pv. ulmi</name>
    <dbReference type="NCBI Taxonomy" id="251720"/>
    <lineage>
        <taxon>Bacteria</taxon>
        <taxon>Pseudomonadati</taxon>
        <taxon>Pseudomonadota</taxon>
        <taxon>Gammaproteobacteria</taxon>
        <taxon>Pseudomonadales</taxon>
        <taxon>Pseudomonadaceae</taxon>
        <taxon>Pseudomonas</taxon>
        <taxon>Pseudomonas amygdali</taxon>
    </lineage>
</organism>
<evidence type="ECO:0000313" key="1">
    <source>
        <dbReference type="EMBL" id="KPZ13890.1"/>
    </source>
</evidence>
<dbReference type="Proteomes" id="UP000271097">
    <property type="component" value="Unassembled WGS sequence"/>
</dbReference>
<dbReference type="EMBL" id="RBRS01000098">
    <property type="protein sequence ID" value="RMR22422.1"/>
    <property type="molecule type" value="Genomic_DNA"/>
</dbReference>
<protein>
    <submittedName>
        <fullName evidence="1">Tn3 family transposase</fullName>
    </submittedName>
</protein>
<reference evidence="2 4" key="2">
    <citation type="submission" date="2018-08" db="EMBL/GenBank/DDBJ databases">
        <title>Recombination of ecologically and evolutionarily significant loci maintains genetic cohesion in the Pseudomonas syringae species complex.</title>
        <authorList>
            <person name="Dillon M."/>
            <person name="Thakur S."/>
            <person name="Almeida R.N.D."/>
            <person name="Weir B.S."/>
            <person name="Guttman D.S."/>
        </authorList>
    </citation>
    <scope>NUCLEOTIDE SEQUENCE [LARGE SCALE GENOMIC DNA]</scope>
    <source>
        <strain evidence="2 4">ICMP 5931</strain>
    </source>
</reference>
<sequence length="224" mass="25343">MWHWPSRAWPPYTDEIIDLHDRILGKLFNAAKNKHQKQFQASGKAINAKVRLYGRIGQALLEAKQNGCDPFAAIEAVMSWEAFAKSVTEAQKLAQPEDFDFLHRIGESYATLRRYAPQFLDVLKLRAAPAAKDVFEGIEVLRAMNTDNARKVPVDAPIGFIKKRWKKLVITDDGIDRRYYELRDVGTKERAALWRYLGAGIASVQGLRGLPDAIREIRPSQAGP</sequence>
<accession>A0A0Q0D7P3</accession>
<dbReference type="Proteomes" id="UP000050266">
    <property type="component" value="Unassembled WGS sequence"/>
</dbReference>
<gene>
    <name evidence="1" type="ORF">ALO41_03206</name>
    <name evidence="2" type="ORF">ALP90_01451</name>
</gene>
<dbReference type="EMBL" id="LJRQ01000159">
    <property type="protein sequence ID" value="KPZ13890.1"/>
    <property type="molecule type" value="Genomic_DNA"/>
</dbReference>
<proteinExistence type="predicted"/>
<dbReference type="PATRIC" id="fig|251720.4.peg.4487"/>
<comment type="caution">
    <text evidence="1">The sequence shown here is derived from an EMBL/GenBank/DDBJ whole genome shotgun (WGS) entry which is preliminary data.</text>
</comment>
<evidence type="ECO:0000313" key="4">
    <source>
        <dbReference type="Proteomes" id="UP000271097"/>
    </source>
</evidence>